<keyword evidence="9" id="KW-1185">Reference proteome</keyword>
<evidence type="ECO:0000256" key="2">
    <source>
        <dbReference type="ARBA" id="ARBA00004574"/>
    </source>
</evidence>
<accession>A0ABM1F280</accession>
<reference evidence="10" key="1">
    <citation type="submission" date="2025-08" db="UniProtKB">
        <authorList>
            <consortium name="RefSeq"/>
        </authorList>
    </citation>
    <scope>IDENTIFICATION</scope>
</reference>
<evidence type="ECO:0000313" key="10">
    <source>
        <dbReference type="RefSeq" id="XP_014678551.1"/>
    </source>
</evidence>
<proteinExistence type="inferred from homology"/>
<dbReference type="Proteomes" id="UP000695022">
    <property type="component" value="Unplaced"/>
</dbReference>
<gene>
    <name evidence="10" type="primary">LOC106818349</name>
</gene>
<organism evidence="9 10">
    <name type="scientific">Priapulus caudatus</name>
    <name type="common">Priapulid worm</name>
    <dbReference type="NCBI Taxonomy" id="37621"/>
    <lineage>
        <taxon>Eukaryota</taxon>
        <taxon>Metazoa</taxon>
        <taxon>Ecdysozoa</taxon>
        <taxon>Scalidophora</taxon>
        <taxon>Priapulida</taxon>
        <taxon>Priapulimorpha</taxon>
        <taxon>Priapulimorphida</taxon>
        <taxon>Priapulidae</taxon>
        <taxon>Priapulus</taxon>
    </lineage>
</organism>
<sequence>MEQNVYDSRGVTVDLFLYGDQAEHGRYTIKPGTFIKVLNCHVKAVNATREATEVAARGIKLVDFMLHAGITAGRRITCMSADSSEARKLQLQIKDYTHSHGQNDFSAEQPAGH</sequence>
<evidence type="ECO:0000256" key="7">
    <source>
        <dbReference type="ARBA" id="ARBA00023242"/>
    </source>
</evidence>
<name>A0ABM1F280_PRICU</name>
<comment type="similarity">
    <text evidence="3">Belongs to the telombin family.</text>
</comment>
<dbReference type="Gene3D" id="2.40.50.140">
    <property type="entry name" value="Nucleic acid-binding proteins"/>
    <property type="match status" value="1"/>
</dbReference>
<evidence type="ECO:0000313" key="9">
    <source>
        <dbReference type="Proteomes" id="UP000695022"/>
    </source>
</evidence>
<evidence type="ECO:0000256" key="3">
    <source>
        <dbReference type="ARBA" id="ARBA00008442"/>
    </source>
</evidence>
<keyword evidence="7" id="KW-0539">Nucleus</keyword>
<dbReference type="InterPro" id="IPR012340">
    <property type="entry name" value="NA-bd_OB-fold"/>
</dbReference>
<evidence type="ECO:0000256" key="6">
    <source>
        <dbReference type="ARBA" id="ARBA00023125"/>
    </source>
</evidence>
<evidence type="ECO:0000256" key="5">
    <source>
        <dbReference type="ARBA" id="ARBA00022895"/>
    </source>
</evidence>
<protein>
    <submittedName>
        <fullName evidence="10">Uncharacterized protein LOC106818349</fullName>
    </submittedName>
</protein>
<dbReference type="GeneID" id="106818349"/>
<keyword evidence="5" id="KW-0779">Telomere</keyword>
<dbReference type="InterPro" id="IPR032042">
    <property type="entry name" value="POT1PC"/>
</dbReference>
<evidence type="ECO:0000256" key="4">
    <source>
        <dbReference type="ARBA" id="ARBA00022454"/>
    </source>
</evidence>
<evidence type="ECO:0000259" key="8">
    <source>
        <dbReference type="Pfam" id="PF16686"/>
    </source>
</evidence>
<feature type="domain" description="Protection of telomeres protein 1 ssDNA-binding" evidence="8">
    <location>
        <begin position="11"/>
        <end position="98"/>
    </location>
</feature>
<comment type="subcellular location">
    <subcellularLocation>
        <location evidence="2">Chromosome</location>
        <location evidence="2">Telomere</location>
    </subcellularLocation>
    <subcellularLocation>
        <location evidence="1">Nucleus</location>
    </subcellularLocation>
</comment>
<evidence type="ECO:0000256" key="1">
    <source>
        <dbReference type="ARBA" id="ARBA00004123"/>
    </source>
</evidence>
<dbReference type="Pfam" id="PF16686">
    <property type="entry name" value="POT1PC"/>
    <property type="match status" value="1"/>
</dbReference>
<dbReference type="RefSeq" id="XP_014678551.1">
    <property type="nucleotide sequence ID" value="XM_014823065.1"/>
</dbReference>
<keyword evidence="6" id="KW-0238">DNA-binding</keyword>
<keyword evidence="4" id="KW-0158">Chromosome</keyword>